<evidence type="ECO:0000313" key="2">
    <source>
        <dbReference type="Proteomes" id="UP000789702"/>
    </source>
</evidence>
<accession>A0ACA9LGN4</accession>
<protein>
    <submittedName>
        <fullName evidence="1">6708_t:CDS:1</fullName>
    </submittedName>
</protein>
<sequence length="96" mass="11460">SKTMEDEPWLPEEDSRQLIYEVIMTITRLSRYPEPANQMSNLRRIGFDDAFEGVCSIRDMEIEKQVEQLPTEEIETNIRKLEWNLYRNNASYAEML</sequence>
<organism evidence="1 2">
    <name type="scientific">Dentiscutata heterogama</name>
    <dbReference type="NCBI Taxonomy" id="1316150"/>
    <lineage>
        <taxon>Eukaryota</taxon>
        <taxon>Fungi</taxon>
        <taxon>Fungi incertae sedis</taxon>
        <taxon>Mucoromycota</taxon>
        <taxon>Glomeromycotina</taxon>
        <taxon>Glomeromycetes</taxon>
        <taxon>Diversisporales</taxon>
        <taxon>Gigasporaceae</taxon>
        <taxon>Dentiscutata</taxon>
    </lineage>
</organism>
<name>A0ACA9LGN4_9GLOM</name>
<reference evidence="1" key="1">
    <citation type="submission" date="2021-06" db="EMBL/GenBank/DDBJ databases">
        <authorList>
            <person name="Kallberg Y."/>
            <person name="Tangrot J."/>
            <person name="Rosling A."/>
        </authorList>
    </citation>
    <scope>NUCLEOTIDE SEQUENCE</scope>
    <source>
        <strain evidence="1">IL203A</strain>
    </source>
</reference>
<gene>
    <name evidence="1" type="ORF">DHETER_LOCUS4018</name>
</gene>
<proteinExistence type="predicted"/>
<keyword evidence="2" id="KW-1185">Reference proteome</keyword>
<comment type="caution">
    <text evidence="1">The sequence shown here is derived from an EMBL/GenBank/DDBJ whole genome shotgun (WGS) entry which is preliminary data.</text>
</comment>
<dbReference type="EMBL" id="CAJVPU010003788">
    <property type="protein sequence ID" value="CAG8523209.1"/>
    <property type="molecule type" value="Genomic_DNA"/>
</dbReference>
<evidence type="ECO:0000313" key="1">
    <source>
        <dbReference type="EMBL" id="CAG8523209.1"/>
    </source>
</evidence>
<dbReference type="Proteomes" id="UP000789702">
    <property type="component" value="Unassembled WGS sequence"/>
</dbReference>
<feature type="non-terminal residue" evidence="1">
    <location>
        <position position="1"/>
    </location>
</feature>